<dbReference type="InterPro" id="IPR012340">
    <property type="entry name" value="NA-bd_OB-fold"/>
</dbReference>
<evidence type="ECO:0000313" key="2">
    <source>
        <dbReference type="EMBL" id="KAL3638450.1"/>
    </source>
</evidence>
<organism evidence="2 3">
    <name type="scientific">Castilleja foliolosa</name>
    <dbReference type="NCBI Taxonomy" id="1961234"/>
    <lineage>
        <taxon>Eukaryota</taxon>
        <taxon>Viridiplantae</taxon>
        <taxon>Streptophyta</taxon>
        <taxon>Embryophyta</taxon>
        <taxon>Tracheophyta</taxon>
        <taxon>Spermatophyta</taxon>
        <taxon>Magnoliopsida</taxon>
        <taxon>eudicotyledons</taxon>
        <taxon>Gunneridae</taxon>
        <taxon>Pentapetalae</taxon>
        <taxon>asterids</taxon>
        <taxon>lamiids</taxon>
        <taxon>Lamiales</taxon>
        <taxon>Orobanchaceae</taxon>
        <taxon>Pedicularideae</taxon>
        <taxon>Castillejinae</taxon>
        <taxon>Castilleja</taxon>
    </lineage>
</organism>
<evidence type="ECO:0000259" key="1">
    <source>
        <dbReference type="Pfam" id="PF08646"/>
    </source>
</evidence>
<dbReference type="EMBL" id="JAVIJP010000019">
    <property type="protein sequence ID" value="KAL3638450.1"/>
    <property type="molecule type" value="Genomic_DNA"/>
</dbReference>
<gene>
    <name evidence="2" type="primary">RPA1A_22</name>
    <name evidence="2" type="ORF">CASFOL_017821</name>
</gene>
<protein>
    <submittedName>
        <fullName evidence="2">Rpa1ap</fullName>
    </submittedName>
</protein>
<dbReference type="Pfam" id="PF08646">
    <property type="entry name" value="Rep_fac-A_C"/>
    <property type="match status" value="1"/>
</dbReference>
<comment type="caution">
    <text evidence="2">The sequence shown here is derived from an EMBL/GenBank/DDBJ whole genome shotgun (WGS) entry which is preliminary data.</text>
</comment>
<sequence>MCARRVWKGEGGLRTCAHCGYVTHNDIYRYNLDVEFVDESGSAWLVLSHEASTRLIGHSTDYLVALQGDSVTRLPDWIVEDLVGRQAVFEVVKTPEDDVHVFDCERLSIDEHILEEYEDKYLHVQEEEDSDTQSIMTEKGEDQEVSKAIPVVIAAEVGEPSVVNDPDATLASKRRRTE</sequence>
<feature type="domain" description="Replication factor A C-terminal" evidence="1">
    <location>
        <begin position="2"/>
        <end position="89"/>
    </location>
</feature>
<dbReference type="InterPro" id="IPR013955">
    <property type="entry name" value="Rep_factor-A_C"/>
</dbReference>
<dbReference type="SUPFAM" id="SSF50249">
    <property type="entry name" value="Nucleic acid-binding proteins"/>
    <property type="match status" value="1"/>
</dbReference>
<dbReference type="Gene3D" id="2.40.50.140">
    <property type="entry name" value="Nucleic acid-binding proteins"/>
    <property type="match status" value="1"/>
</dbReference>
<dbReference type="Proteomes" id="UP001632038">
    <property type="component" value="Unassembled WGS sequence"/>
</dbReference>
<dbReference type="AlphaFoldDB" id="A0ABD3D823"/>
<accession>A0ABD3D823</accession>
<proteinExistence type="predicted"/>
<keyword evidence="3" id="KW-1185">Reference proteome</keyword>
<reference evidence="3" key="1">
    <citation type="journal article" date="2024" name="IScience">
        <title>Strigolactones Initiate the Formation of Haustorium-like Structures in Castilleja.</title>
        <authorList>
            <person name="Buerger M."/>
            <person name="Peterson D."/>
            <person name="Chory J."/>
        </authorList>
    </citation>
    <scope>NUCLEOTIDE SEQUENCE [LARGE SCALE GENOMIC DNA]</scope>
</reference>
<name>A0ABD3D823_9LAMI</name>
<evidence type="ECO:0000313" key="3">
    <source>
        <dbReference type="Proteomes" id="UP001632038"/>
    </source>
</evidence>